<dbReference type="EMBL" id="HBUF01341085">
    <property type="protein sequence ID" value="CAG6703583.1"/>
    <property type="molecule type" value="Transcribed_RNA"/>
</dbReference>
<dbReference type="EMBL" id="HBUF01341086">
    <property type="protein sequence ID" value="CAG6703585.1"/>
    <property type="molecule type" value="Transcribed_RNA"/>
</dbReference>
<dbReference type="EMBL" id="HBUF01341082">
    <property type="protein sequence ID" value="CAG6703577.1"/>
    <property type="molecule type" value="Transcribed_RNA"/>
</dbReference>
<evidence type="ECO:0000313" key="1">
    <source>
        <dbReference type="EMBL" id="CAG6703577.1"/>
    </source>
</evidence>
<sequence>MPPISSGTASLPMGTTLTAISCASSVSYSAAANLVLVIPGARQLTRMFSSAKSCATALVRPNNAVLLTEYAPRSLKGANPPIEDTYTIEPPFLFLMYGRTSCVRRNVLFTFTSNILSHAFSGHSITGPVTGLTAAFETKISIPPNCFSA</sequence>
<dbReference type="EMBL" id="HBUF01341087">
    <property type="protein sequence ID" value="CAG6703587.1"/>
    <property type="molecule type" value="Transcribed_RNA"/>
</dbReference>
<dbReference type="EMBL" id="HBUF01341083">
    <property type="protein sequence ID" value="CAG6703579.1"/>
    <property type="molecule type" value="Transcribed_RNA"/>
</dbReference>
<dbReference type="EMBL" id="HBUF01341084">
    <property type="protein sequence ID" value="CAG6703581.1"/>
    <property type="molecule type" value="Transcribed_RNA"/>
</dbReference>
<accession>A0A8D8XNF5</accession>
<protein>
    <submittedName>
        <fullName evidence="1">Uncharacterized protein</fullName>
    </submittedName>
</protein>
<dbReference type="AlphaFoldDB" id="A0A8D8XNF5"/>
<name>A0A8D8XNF5_9HEMI</name>
<organism evidence="1">
    <name type="scientific">Cacopsylla melanoneura</name>
    <dbReference type="NCBI Taxonomy" id="428564"/>
    <lineage>
        <taxon>Eukaryota</taxon>
        <taxon>Metazoa</taxon>
        <taxon>Ecdysozoa</taxon>
        <taxon>Arthropoda</taxon>
        <taxon>Hexapoda</taxon>
        <taxon>Insecta</taxon>
        <taxon>Pterygota</taxon>
        <taxon>Neoptera</taxon>
        <taxon>Paraneoptera</taxon>
        <taxon>Hemiptera</taxon>
        <taxon>Sternorrhyncha</taxon>
        <taxon>Psylloidea</taxon>
        <taxon>Psyllidae</taxon>
        <taxon>Psyllinae</taxon>
        <taxon>Cacopsylla</taxon>
    </lineage>
</organism>
<reference evidence="1" key="1">
    <citation type="submission" date="2021-05" db="EMBL/GenBank/DDBJ databases">
        <authorList>
            <person name="Alioto T."/>
            <person name="Alioto T."/>
            <person name="Gomez Garrido J."/>
        </authorList>
    </citation>
    <scope>NUCLEOTIDE SEQUENCE</scope>
</reference>
<proteinExistence type="predicted"/>